<dbReference type="InterPro" id="IPR003593">
    <property type="entry name" value="AAA+_ATPase"/>
</dbReference>
<dbReference type="CDD" id="cd04370">
    <property type="entry name" value="BAH"/>
    <property type="match status" value="1"/>
</dbReference>
<dbReference type="Gene3D" id="2.30.30.490">
    <property type="match status" value="1"/>
</dbReference>
<organism evidence="15">
    <name type="scientific">Oikopleura dioica</name>
    <name type="common">Tunicate</name>
    <dbReference type="NCBI Taxonomy" id="34765"/>
    <lineage>
        <taxon>Eukaryota</taxon>
        <taxon>Metazoa</taxon>
        <taxon>Chordata</taxon>
        <taxon>Tunicata</taxon>
        <taxon>Appendicularia</taxon>
        <taxon>Copelata</taxon>
        <taxon>Oikopleuridae</taxon>
        <taxon>Oikopleura</taxon>
    </lineage>
</organism>
<dbReference type="CDD" id="cd00009">
    <property type="entry name" value="AAA"/>
    <property type="match status" value="1"/>
</dbReference>
<evidence type="ECO:0000256" key="8">
    <source>
        <dbReference type="ARBA" id="ARBA00022842"/>
    </source>
</evidence>
<evidence type="ECO:0000313" key="16">
    <source>
        <dbReference type="Proteomes" id="UP000001307"/>
    </source>
</evidence>
<dbReference type="SUPFAM" id="SSF52540">
    <property type="entry name" value="P-loop containing nucleoside triphosphate hydrolases"/>
    <property type="match status" value="1"/>
</dbReference>
<comment type="subunit">
    <text evidence="11">Component of ORC, a complex composed of at least 6 subunits: ORC1, ORC2, ORC3, ORC4, ORC5 and ORC6. ORC is regulated in a cell-cycle dependent manner. It is sequentially assembled at the exit from anaphase of mitosis and disassembled as cells enter S phase. Interacts with CDC6 and KAT7/HBO1. Interacts with LRWD1 predominantly during the G1 phase and with less affinity during mitosis, when phosphorylated.</text>
</comment>
<dbReference type="OrthoDB" id="1926878at2759"/>
<feature type="compositionally biased region" description="Basic and acidic residues" evidence="13">
    <location>
        <begin position="582"/>
        <end position="606"/>
    </location>
</feature>
<keyword evidence="16" id="KW-1185">Reference proteome</keyword>
<sequence length="1085" mass="122702">MSRRSRVREDITSLLKVGRIAKKHEKSRRQELTGEIKSAEGIIYRYNKLALIDPLFDPKENDTVSFSIIELSPGEYIATEVQECTQETFAAGTPKKIQESKATRTRKVPLKEANRNSLSSQIVYCAKTGGNRPVPVVKIRKSSAEENNAPKTPKNYGLKETFDEDSIEEESSADSGSHNVTVQWGKPEGYDSSSTLYKSVKLSFKSASVEVKVGDYALVQDGDNADNYFCCRIRELYEDDNREKMAKVTWFLTVENYHKSIRRHKEADKLRIKDYYDDEVVLVNDGLLNPEVEIATLIWKTRVFHADHRDKWYGDYGQKDKRYFCRWIYDGRKINVSKIESSPADLKLLSSPEKKVSPIKIKMSREDVMKMFEESSEEEEETEIQSPKKINQRKLKSIQDSEEESSDELPVLRRTRKQSSASSADSSSSTNSRISARRRLLIDEEESEPVKRSTATSRRKSDSAVSYDSKKISTRKNTKSTLPSISETPSKALAGELEKMKLKKTSPKRKREVAKRTRRSVAVVQSTPVKKTASRRMSKSKSIQEEPETPSKQLAKEVESLTIRRSSRRSAIEANQAIKYGTHKEKHETLQCKTDEKLQRVEKGYKPECSSDSDEGSSGDTSSEVDTDSDADIMKTPRKRARGWRGAKTPTKTPSKTPRKLSTKTPMKTPSKKGMADAVYKKSVAPSRQVLPDEILKSNDLLSILDQTSRRLDINAVPESLPCREDQYQNIYNFIEDKIKHNTGGCLYISGVPGTGKTATTHEVITALREEVDSGNLKKFKFVDVNGMRMTTPKQVYSAIWSQLTGEKRTADHASELLEAKFSGTEKSRGKTEPILMLVDELDQLMTRKQDVLYRIFDWPQRSKLIVIAIANTFDLPERVMMRRVASRLGLSRETFNPYTFKQLDEIIRARLGPNLSRLFEDSGLAFVSRKVASLSGDARRCLEICRQSVEQSILRYEETKDPRTVYITLQDIIKAVNAVSCNPAIVMMKACPTFAQIFLRGTVAAFRTLGVEEASVEDVIDHSGVIASMDGERKPETFELLQVAGYLETVGLILVDNLQSGIHAKVRLNVSPEDVLFALNTEKK</sequence>
<feature type="compositionally biased region" description="Basic residues" evidence="13">
    <location>
        <begin position="636"/>
        <end position="645"/>
    </location>
</feature>
<dbReference type="Gene3D" id="1.10.8.60">
    <property type="match status" value="1"/>
</dbReference>
<dbReference type="GO" id="GO:0016887">
    <property type="term" value="F:ATP hydrolysis activity"/>
    <property type="evidence" value="ECO:0007669"/>
    <property type="project" value="InterPro"/>
</dbReference>
<dbReference type="GO" id="GO:0033314">
    <property type="term" value="P:mitotic DNA replication checkpoint signaling"/>
    <property type="evidence" value="ECO:0007669"/>
    <property type="project" value="TreeGrafter"/>
</dbReference>
<evidence type="ECO:0000256" key="10">
    <source>
        <dbReference type="ARBA" id="ARBA00023242"/>
    </source>
</evidence>
<evidence type="ECO:0000256" key="7">
    <source>
        <dbReference type="ARBA" id="ARBA00022840"/>
    </source>
</evidence>
<dbReference type="GO" id="GO:0003682">
    <property type="term" value="F:chromatin binding"/>
    <property type="evidence" value="ECO:0007669"/>
    <property type="project" value="InterPro"/>
</dbReference>
<comment type="subunit">
    <text evidence="12">ORC is composed of six subunits.</text>
</comment>
<dbReference type="GO" id="GO:0005664">
    <property type="term" value="C:nuclear origin of replication recognition complex"/>
    <property type="evidence" value="ECO:0007669"/>
    <property type="project" value="TreeGrafter"/>
</dbReference>
<keyword evidence="4 12" id="KW-0235">DNA replication</keyword>
<dbReference type="GO" id="GO:0046872">
    <property type="term" value="F:metal ion binding"/>
    <property type="evidence" value="ECO:0007669"/>
    <property type="project" value="UniProtKB-KW"/>
</dbReference>
<feature type="region of interest" description="Disordered" evidence="13">
    <location>
        <begin position="371"/>
        <end position="679"/>
    </location>
</feature>
<dbReference type="SMART" id="SM00382">
    <property type="entry name" value="AAA"/>
    <property type="match status" value="1"/>
</dbReference>
<dbReference type="InterPro" id="IPR001025">
    <property type="entry name" value="BAH_dom"/>
</dbReference>
<keyword evidence="9 12" id="KW-0238">DNA-binding</keyword>
<evidence type="ECO:0000256" key="4">
    <source>
        <dbReference type="ARBA" id="ARBA00022705"/>
    </source>
</evidence>
<dbReference type="InParanoid" id="E4XD69"/>
<dbReference type="InterPro" id="IPR041083">
    <property type="entry name" value="AAA_lid_10"/>
</dbReference>
<dbReference type="FunFam" id="3.40.50.300:FF:000199">
    <property type="entry name" value="Origin recognition complex subunit 1"/>
    <property type="match status" value="1"/>
</dbReference>
<comment type="similarity">
    <text evidence="2 12">Belongs to the ORC1 family.</text>
</comment>
<dbReference type="Gene3D" id="3.40.50.300">
    <property type="entry name" value="P-loop containing nucleotide triphosphate hydrolases"/>
    <property type="match status" value="1"/>
</dbReference>
<feature type="domain" description="BAH" evidence="14">
    <location>
        <begin position="209"/>
        <end position="340"/>
    </location>
</feature>
<dbReference type="PANTHER" id="PTHR10763">
    <property type="entry name" value="CELL DIVISION CONTROL PROTEIN 6-RELATED"/>
    <property type="match status" value="1"/>
</dbReference>
<dbReference type="InterPro" id="IPR015163">
    <property type="entry name" value="Cdc6_C"/>
</dbReference>
<protein>
    <recommendedName>
        <fullName evidence="3 12">Origin recognition complex subunit 1</fullName>
    </recommendedName>
</protein>
<accession>E4XD69</accession>
<feature type="compositionally biased region" description="Acidic residues" evidence="13">
    <location>
        <begin position="162"/>
        <end position="172"/>
    </location>
</feature>
<dbReference type="PANTHER" id="PTHR10763:SF23">
    <property type="entry name" value="ORIGIN RECOGNITION COMPLEX SUBUNIT 1"/>
    <property type="match status" value="1"/>
</dbReference>
<feature type="compositionally biased region" description="Low complexity" evidence="13">
    <location>
        <begin position="663"/>
        <end position="673"/>
    </location>
</feature>
<feature type="region of interest" description="Disordered" evidence="13">
    <location>
        <begin position="141"/>
        <end position="185"/>
    </location>
</feature>
<evidence type="ECO:0000256" key="12">
    <source>
        <dbReference type="RuleBase" id="RU365058"/>
    </source>
</evidence>
<dbReference type="InterPro" id="IPR027417">
    <property type="entry name" value="P-loop_NTPase"/>
</dbReference>
<keyword evidence="10 12" id="KW-0539">Nucleus</keyword>
<evidence type="ECO:0000256" key="5">
    <source>
        <dbReference type="ARBA" id="ARBA00022723"/>
    </source>
</evidence>
<reference evidence="15" key="1">
    <citation type="journal article" date="2010" name="Science">
        <title>Plasticity of animal genome architecture unmasked by rapid evolution of a pelagic tunicate.</title>
        <authorList>
            <person name="Denoeud F."/>
            <person name="Henriet S."/>
            <person name="Mungpakdee S."/>
            <person name="Aury J.M."/>
            <person name="Da Silva C."/>
            <person name="Brinkmann H."/>
            <person name="Mikhaleva J."/>
            <person name="Olsen L.C."/>
            <person name="Jubin C."/>
            <person name="Canestro C."/>
            <person name="Bouquet J.M."/>
            <person name="Danks G."/>
            <person name="Poulain J."/>
            <person name="Campsteijn C."/>
            <person name="Adamski M."/>
            <person name="Cross I."/>
            <person name="Yadetie F."/>
            <person name="Muffato M."/>
            <person name="Louis A."/>
            <person name="Butcher S."/>
            <person name="Tsagkogeorga G."/>
            <person name="Konrad A."/>
            <person name="Singh S."/>
            <person name="Jensen M.F."/>
            <person name="Cong E.H."/>
            <person name="Eikeseth-Otteraa H."/>
            <person name="Noel B."/>
            <person name="Anthouard V."/>
            <person name="Porcel B.M."/>
            <person name="Kachouri-Lafond R."/>
            <person name="Nishino A."/>
            <person name="Ugolini M."/>
            <person name="Chourrout P."/>
            <person name="Nishida H."/>
            <person name="Aasland R."/>
            <person name="Huzurbazar S."/>
            <person name="Westhof E."/>
            <person name="Delsuc F."/>
            <person name="Lehrach H."/>
            <person name="Reinhardt R."/>
            <person name="Weissenbach J."/>
            <person name="Roy S.W."/>
            <person name="Artiguenave F."/>
            <person name="Postlethwait J.H."/>
            <person name="Manak J.R."/>
            <person name="Thompson E.M."/>
            <person name="Jaillon O."/>
            <person name="Du Pasquier L."/>
            <person name="Boudinot P."/>
            <person name="Liberles D.A."/>
            <person name="Volff J.N."/>
            <person name="Philippe H."/>
            <person name="Lenhard B."/>
            <person name="Roest Crollius H."/>
            <person name="Wincker P."/>
            <person name="Chourrout D."/>
        </authorList>
    </citation>
    <scope>NUCLEOTIDE SEQUENCE [LARGE SCALE GENOMIC DNA]</scope>
</reference>
<dbReference type="Pfam" id="PF01426">
    <property type="entry name" value="BAH"/>
    <property type="match status" value="1"/>
</dbReference>
<evidence type="ECO:0000256" key="9">
    <source>
        <dbReference type="ARBA" id="ARBA00023125"/>
    </source>
</evidence>
<dbReference type="PROSITE" id="PS51038">
    <property type="entry name" value="BAH"/>
    <property type="match status" value="1"/>
</dbReference>
<dbReference type="InterPro" id="IPR003959">
    <property type="entry name" value="ATPase_AAA_core"/>
</dbReference>
<feature type="compositionally biased region" description="Basic residues" evidence="13">
    <location>
        <begin position="501"/>
        <end position="519"/>
    </location>
</feature>
<dbReference type="AlphaFoldDB" id="E4XD69"/>
<feature type="compositionally biased region" description="Polar residues" evidence="13">
    <location>
        <begin position="479"/>
        <end position="489"/>
    </location>
</feature>
<feature type="compositionally biased region" description="Acidic residues" evidence="13">
    <location>
        <begin position="374"/>
        <end position="383"/>
    </location>
</feature>
<dbReference type="Proteomes" id="UP000001307">
    <property type="component" value="Unassembled WGS sequence"/>
</dbReference>
<evidence type="ECO:0000256" key="13">
    <source>
        <dbReference type="SAM" id="MobiDB-lite"/>
    </source>
</evidence>
<gene>
    <name evidence="15" type="ORF">GSOID_T00008107001</name>
</gene>
<keyword evidence="6 12" id="KW-0547">Nucleotide-binding</keyword>
<comment type="function">
    <text evidence="12">Component of the origin recognition complex (ORC) that binds origins of replication. DNA-binding is ATP-dependent, however specific DNA sequences that define origins of replication have not been identified so far. ORC is required to assemble the pre-replication complex necessary to initiate DNA replication.</text>
</comment>
<evidence type="ECO:0000259" key="14">
    <source>
        <dbReference type="PROSITE" id="PS51038"/>
    </source>
</evidence>
<keyword evidence="8" id="KW-0460">Magnesium</keyword>
<dbReference type="Pfam" id="PF17872">
    <property type="entry name" value="AAA_lid_10"/>
    <property type="match status" value="1"/>
</dbReference>
<dbReference type="InterPro" id="IPR043151">
    <property type="entry name" value="BAH_sf"/>
</dbReference>
<feature type="compositionally biased region" description="Low complexity" evidence="13">
    <location>
        <begin position="419"/>
        <end position="434"/>
    </location>
</feature>
<dbReference type="Pfam" id="PF00004">
    <property type="entry name" value="AAA"/>
    <property type="match status" value="1"/>
</dbReference>
<dbReference type="GO" id="GO:0006270">
    <property type="term" value="P:DNA replication initiation"/>
    <property type="evidence" value="ECO:0007669"/>
    <property type="project" value="TreeGrafter"/>
</dbReference>
<evidence type="ECO:0000313" key="15">
    <source>
        <dbReference type="EMBL" id="CBY24104.1"/>
    </source>
</evidence>
<dbReference type="SMART" id="SM00439">
    <property type="entry name" value="BAH"/>
    <property type="match status" value="1"/>
</dbReference>
<evidence type="ECO:0000256" key="3">
    <source>
        <dbReference type="ARBA" id="ARBA00019081"/>
    </source>
</evidence>
<keyword evidence="7 12" id="KW-0067">ATP-binding</keyword>
<comment type="subcellular location">
    <subcellularLocation>
        <location evidence="1 12">Nucleus</location>
    </subcellularLocation>
</comment>
<dbReference type="GO" id="GO:0003688">
    <property type="term" value="F:DNA replication origin binding"/>
    <property type="evidence" value="ECO:0007669"/>
    <property type="project" value="TreeGrafter"/>
</dbReference>
<evidence type="ECO:0000256" key="11">
    <source>
        <dbReference type="ARBA" id="ARBA00046605"/>
    </source>
</evidence>
<dbReference type="GO" id="GO:0005524">
    <property type="term" value="F:ATP binding"/>
    <property type="evidence" value="ECO:0007669"/>
    <property type="project" value="UniProtKB-KW"/>
</dbReference>
<evidence type="ECO:0000256" key="6">
    <source>
        <dbReference type="ARBA" id="ARBA00022741"/>
    </source>
</evidence>
<evidence type="ECO:0000256" key="2">
    <source>
        <dbReference type="ARBA" id="ARBA00008398"/>
    </source>
</evidence>
<evidence type="ECO:0000256" key="1">
    <source>
        <dbReference type="ARBA" id="ARBA00004123"/>
    </source>
</evidence>
<dbReference type="InterPro" id="IPR050311">
    <property type="entry name" value="ORC1/CDC6"/>
</dbReference>
<keyword evidence="5" id="KW-0479">Metal-binding</keyword>
<dbReference type="Pfam" id="PF09079">
    <property type="entry name" value="WHD_Cdc6"/>
    <property type="match status" value="1"/>
</dbReference>
<proteinExistence type="inferred from homology"/>
<feature type="compositionally biased region" description="Acidic residues" evidence="13">
    <location>
        <begin position="611"/>
        <end position="631"/>
    </location>
</feature>
<name>E4XD69_OIKDI</name>
<dbReference type="EMBL" id="FN653038">
    <property type="protein sequence ID" value="CBY24104.1"/>
    <property type="molecule type" value="Genomic_DNA"/>
</dbReference>